<dbReference type="AlphaFoldDB" id="A0A9N7RPJ1"/>
<reference evidence="2" key="1">
    <citation type="submission" date="2019-12" db="EMBL/GenBank/DDBJ databases">
        <authorList>
            <person name="Scholes J."/>
        </authorList>
    </citation>
    <scope>NUCLEOTIDE SEQUENCE</scope>
</reference>
<accession>A0A9N7RPJ1</accession>
<organism evidence="2 3">
    <name type="scientific">Striga hermonthica</name>
    <name type="common">Purple witchweed</name>
    <name type="synonym">Buchnera hermonthica</name>
    <dbReference type="NCBI Taxonomy" id="68872"/>
    <lineage>
        <taxon>Eukaryota</taxon>
        <taxon>Viridiplantae</taxon>
        <taxon>Streptophyta</taxon>
        <taxon>Embryophyta</taxon>
        <taxon>Tracheophyta</taxon>
        <taxon>Spermatophyta</taxon>
        <taxon>Magnoliopsida</taxon>
        <taxon>eudicotyledons</taxon>
        <taxon>Gunneridae</taxon>
        <taxon>Pentapetalae</taxon>
        <taxon>asterids</taxon>
        <taxon>lamiids</taxon>
        <taxon>Lamiales</taxon>
        <taxon>Orobanchaceae</taxon>
        <taxon>Buchnereae</taxon>
        <taxon>Striga</taxon>
    </lineage>
</organism>
<dbReference type="PANTHER" id="PTHR34663">
    <property type="entry name" value="OS06G0637400 PROTEIN"/>
    <property type="match status" value="1"/>
</dbReference>
<proteinExistence type="predicted"/>
<dbReference type="GO" id="GO:0045087">
    <property type="term" value="P:innate immune response"/>
    <property type="evidence" value="ECO:0007669"/>
    <property type="project" value="InterPro"/>
</dbReference>
<dbReference type="PANTHER" id="PTHR34663:SF9">
    <property type="entry name" value="OS06G0637400 PROTEIN"/>
    <property type="match status" value="1"/>
</dbReference>
<evidence type="ECO:0000313" key="3">
    <source>
        <dbReference type="Proteomes" id="UP001153555"/>
    </source>
</evidence>
<feature type="signal peptide" evidence="1">
    <location>
        <begin position="1"/>
        <end position="31"/>
    </location>
</feature>
<evidence type="ECO:0000256" key="1">
    <source>
        <dbReference type="SAM" id="SignalP"/>
    </source>
</evidence>
<protein>
    <submittedName>
        <fullName evidence="2">Uncharacterized protein</fullName>
    </submittedName>
</protein>
<dbReference type="GO" id="GO:0050793">
    <property type="term" value="P:regulation of developmental process"/>
    <property type="evidence" value="ECO:0007669"/>
    <property type="project" value="InterPro"/>
</dbReference>
<comment type="caution">
    <text evidence="2">The sequence shown here is derived from an EMBL/GenBank/DDBJ whole genome shotgun (WGS) entry which is preliminary data.</text>
</comment>
<dbReference type="EMBL" id="CACSLK010034002">
    <property type="protein sequence ID" value="CAA0840676.1"/>
    <property type="molecule type" value="Genomic_DNA"/>
</dbReference>
<dbReference type="InterPro" id="IPR044700">
    <property type="entry name" value="PIP2/PIPL1"/>
</dbReference>
<keyword evidence="1" id="KW-0732">Signal</keyword>
<keyword evidence="3" id="KW-1185">Reference proteome</keyword>
<gene>
    <name evidence="2" type="ORF">SHERM_06718</name>
</gene>
<sequence length="96" mass="10145">MGKGLKSLSFVAFVLLLLLLFSSVLFVTIDARPIKTLVDQENTINNNEITKVLDMLHLEAVKNGGPSRGGDGHASTSVVTLEGMIKQSGPSPGDGH</sequence>
<name>A0A9N7RPJ1_STRHE</name>
<feature type="chain" id="PRO_5040469285" evidence="1">
    <location>
        <begin position="32"/>
        <end position="96"/>
    </location>
</feature>
<dbReference type="Proteomes" id="UP001153555">
    <property type="component" value="Unassembled WGS sequence"/>
</dbReference>
<dbReference type="OrthoDB" id="1936010at2759"/>
<evidence type="ECO:0000313" key="2">
    <source>
        <dbReference type="EMBL" id="CAA0840676.1"/>
    </source>
</evidence>